<name>A0A840V1H5_9BACT</name>
<comment type="caution">
    <text evidence="2">The sequence shown here is derived from an EMBL/GenBank/DDBJ whole genome shotgun (WGS) entry which is preliminary data.</text>
</comment>
<evidence type="ECO:0000256" key="1">
    <source>
        <dbReference type="SAM" id="Phobius"/>
    </source>
</evidence>
<feature type="transmembrane region" description="Helical" evidence="1">
    <location>
        <begin position="86"/>
        <end position="105"/>
    </location>
</feature>
<proteinExistence type="predicted"/>
<feature type="transmembrane region" description="Helical" evidence="1">
    <location>
        <begin position="47"/>
        <end position="66"/>
    </location>
</feature>
<keyword evidence="3" id="KW-1185">Reference proteome</keyword>
<dbReference type="AlphaFoldDB" id="A0A840V1H5"/>
<keyword evidence="1" id="KW-1133">Transmembrane helix</keyword>
<dbReference type="Proteomes" id="UP000557717">
    <property type="component" value="Unassembled WGS sequence"/>
</dbReference>
<protein>
    <submittedName>
        <fullName evidence="2">Uncharacterized protein</fullName>
    </submittedName>
</protein>
<gene>
    <name evidence="2" type="ORF">HNR46_002440</name>
</gene>
<accession>A0A840V1H5</accession>
<evidence type="ECO:0000313" key="2">
    <source>
        <dbReference type="EMBL" id="MBB5352197.1"/>
    </source>
</evidence>
<reference evidence="2 3" key="1">
    <citation type="submission" date="2020-08" db="EMBL/GenBank/DDBJ databases">
        <title>Genomic Encyclopedia of Type Strains, Phase IV (KMG-IV): sequencing the most valuable type-strain genomes for metagenomic binning, comparative biology and taxonomic classification.</title>
        <authorList>
            <person name="Goeker M."/>
        </authorList>
    </citation>
    <scope>NUCLEOTIDE SEQUENCE [LARGE SCALE GENOMIC DNA]</scope>
    <source>
        <strain evidence="2 3">YC6886</strain>
    </source>
</reference>
<dbReference type="EMBL" id="JACHFD010000011">
    <property type="protein sequence ID" value="MBB5352197.1"/>
    <property type="molecule type" value="Genomic_DNA"/>
</dbReference>
<feature type="transmembrane region" description="Helical" evidence="1">
    <location>
        <begin position="14"/>
        <end position="35"/>
    </location>
</feature>
<keyword evidence="1" id="KW-0472">Membrane</keyword>
<sequence length="233" mass="26217">MSLHSYPRRVPHGVAYGLMGAILLTLPAHAGMTVITLTDAARARLDVLSFFLFAYLVLGLAVKGLWNSLSRSHPRLPRLSYRNALALLLLSGLFLYVILTMISGARELLTPGAWEKQGIGYRLRQNEGKMESKELRRSRFETLRDQIWEYAEDHQGEAPLSPFSGEVPRALWRLHDGHYLGYSRPQKIGTGRDIVAYEPTSAGPRRYVLLNDGSIEDWSEGRLDSALSQQEKP</sequence>
<organism evidence="2 3">
    <name type="scientific">Haloferula luteola</name>
    <dbReference type="NCBI Taxonomy" id="595692"/>
    <lineage>
        <taxon>Bacteria</taxon>
        <taxon>Pseudomonadati</taxon>
        <taxon>Verrucomicrobiota</taxon>
        <taxon>Verrucomicrobiia</taxon>
        <taxon>Verrucomicrobiales</taxon>
        <taxon>Verrucomicrobiaceae</taxon>
        <taxon>Haloferula</taxon>
    </lineage>
</organism>
<evidence type="ECO:0000313" key="3">
    <source>
        <dbReference type="Proteomes" id="UP000557717"/>
    </source>
</evidence>
<keyword evidence="1" id="KW-0812">Transmembrane</keyword>
<dbReference type="RefSeq" id="WP_184019028.1">
    <property type="nucleotide sequence ID" value="NZ_JACHFD010000011.1"/>
</dbReference>